<reference evidence="10" key="2">
    <citation type="submission" date="2023-01" db="EMBL/GenBank/DDBJ databases">
        <authorList>
            <person name="Sun Q."/>
            <person name="Evtushenko L."/>
        </authorList>
    </citation>
    <scope>NUCLEOTIDE SEQUENCE</scope>
    <source>
        <strain evidence="10">VKM B-1513</strain>
    </source>
</reference>
<evidence type="ECO:0000313" key="10">
    <source>
        <dbReference type="EMBL" id="GLK53633.1"/>
    </source>
</evidence>
<evidence type="ECO:0000313" key="11">
    <source>
        <dbReference type="Proteomes" id="UP001143486"/>
    </source>
</evidence>
<gene>
    <name evidence="10" type="ORF">GCM10017621_31410</name>
</gene>
<evidence type="ECO:0000256" key="8">
    <source>
        <dbReference type="SAM" id="Phobius"/>
    </source>
</evidence>
<evidence type="ECO:0000256" key="7">
    <source>
        <dbReference type="ARBA" id="ARBA00023136"/>
    </source>
</evidence>
<feature type="transmembrane region" description="Helical" evidence="8">
    <location>
        <begin position="48"/>
        <end position="69"/>
    </location>
</feature>
<proteinExistence type="inferred from homology"/>
<keyword evidence="5 8" id="KW-0812">Transmembrane</keyword>
<feature type="transmembrane region" description="Helical" evidence="8">
    <location>
        <begin position="12"/>
        <end position="36"/>
    </location>
</feature>
<dbReference type="InterPro" id="IPR005829">
    <property type="entry name" value="Sugar_transporter_CS"/>
</dbReference>
<dbReference type="InterPro" id="IPR011701">
    <property type="entry name" value="MFS"/>
</dbReference>
<feature type="transmembrane region" description="Helical" evidence="8">
    <location>
        <begin position="256"/>
        <end position="275"/>
    </location>
</feature>
<feature type="transmembrane region" description="Helical" evidence="8">
    <location>
        <begin position="168"/>
        <end position="188"/>
    </location>
</feature>
<feature type="transmembrane region" description="Helical" evidence="8">
    <location>
        <begin position="106"/>
        <end position="127"/>
    </location>
</feature>
<keyword evidence="7 8" id="KW-0472">Membrane</keyword>
<dbReference type="GO" id="GO:0022857">
    <property type="term" value="F:transmembrane transporter activity"/>
    <property type="evidence" value="ECO:0007669"/>
    <property type="project" value="InterPro"/>
</dbReference>
<dbReference type="EMBL" id="BSFE01000012">
    <property type="protein sequence ID" value="GLK53633.1"/>
    <property type="molecule type" value="Genomic_DNA"/>
</dbReference>
<name>A0A9W6IP49_9PROT</name>
<feature type="transmembrane region" description="Helical" evidence="8">
    <location>
        <begin position="139"/>
        <end position="156"/>
    </location>
</feature>
<evidence type="ECO:0000256" key="1">
    <source>
        <dbReference type="ARBA" id="ARBA00003279"/>
    </source>
</evidence>
<keyword evidence="4" id="KW-0813">Transport</keyword>
<dbReference type="Pfam" id="PF07690">
    <property type="entry name" value="MFS_1"/>
    <property type="match status" value="1"/>
</dbReference>
<feature type="transmembrane region" description="Helical" evidence="8">
    <location>
        <begin position="220"/>
        <end position="244"/>
    </location>
</feature>
<dbReference type="InterPro" id="IPR001958">
    <property type="entry name" value="Tet-R_TetA/multi-R_MdtG-like"/>
</dbReference>
<dbReference type="PANTHER" id="PTHR23504">
    <property type="entry name" value="MAJOR FACILITATOR SUPERFAMILY DOMAIN-CONTAINING PROTEIN 10"/>
    <property type="match status" value="1"/>
</dbReference>
<evidence type="ECO:0000256" key="6">
    <source>
        <dbReference type="ARBA" id="ARBA00022989"/>
    </source>
</evidence>
<dbReference type="GO" id="GO:0016020">
    <property type="term" value="C:membrane"/>
    <property type="evidence" value="ECO:0007669"/>
    <property type="project" value="UniProtKB-SubCell"/>
</dbReference>
<evidence type="ECO:0000256" key="3">
    <source>
        <dbReference type="ARBA" id="ARBA00007520"/>
    </source>
</evidence>
<reference evidence="10" key="1">
    <citation type="journal article" date="2014" name="Int. J. Syst. Evol. Microbiol.">
        <title>Complete genome sequence of Corynebacterium casei LMG S-19264T (=DSM 44701T), isolated from a smear-ripened cheese.</title>
        <authorList>
            <consortium name="US DOE Joint Genome Institute (JGI-PGF)"/>
            <person name="Walter F."/>
            <person name="Albersmeier A."/>
            <person name="Kalinowski J."/>
            <person name="Ruckert C."/>
        </authorList>
    </citation>
    <scope>NUCLEOTIDE SEQUENCE</scope>
    <source>
        <strain evidence="10">VKM B-1513</strain>
    </source>
</reference>
<dbReference type="PRINTS" id="PR01035">
    <property type="entry name" value="TCRTETA"/>
</dbReference>
<dbReference type="PROSITE" id="PS00216">
    <property type="entry name" value="SUGAR_TRANSPORT_1"/>
    <property type="match status" value="1"/>
</dbReference>
<feature type="domain" description="Major facilitator superfamily (MFS) profile" evidence="9">
    <location>
        <begin position="10"/>
        <end position="406"/>
    </location>
</feature>
<accession>A0A9W6IP49</accession>
<comment type="function">
    <text evidence="1">Resistance to tetracycline by an active tetracycline efflux. This is an energy-dependent process that decreases the accumulation of the antibiotic in whole cells. This protein functions as a metal-tetracycline/H(+) antiporter.</text>
</comment>
<dbReference type="PANTHER" id="PTHR23504:SF15">
    <property type="entry name" value="MAJOR FACILITATOR SUPERFAMILY (MFS) PROFILE DOMAIN-CONTAINING PROTEIN"/>
    <property type="match status" value="1"/>
</dbReference>
<dbReference type="CDD" id="cd17388">
    <property type="entry name" value="MFS_TetA"/>
    <property type="match status" value="1"/>
</dbReference>
<keyword evidence="11" id="KW-1185">Reference proteome</keyword>
<feature type="transmembrane region" description="Helical" evidence="8">
    <location>
        <begin position="375"/>
        <end position="399"/>
    </location>
</feature>
<comment type="caution">
    <text evidence="10">The sequence shown here is derived from an EMBL/GenBank/DDBJ whole genome shotgun (WGS) entry which is preliminary data.</text>
</comment>
<comment type="similarity">
    <text evidence="3">Belongs to the major facilitator superfamily. TCR/Tet family.</text>
</comment>
<comment type="subcellular location">
    <subcellularLocation>
        <location evidence="2">Membrane</location>
        <topology evidence="2">Multi-pass membrane protein</topology>
    </subcellularLocation>
</comment>
<evidence type="ECO:0000256" key="2">
    <source>
        <dbReference type="ARBA" id="ARBA00004141"/>
    </source>
</evidence>
<dbReference type="Gene3D" id="1.20.1250.20">
    <property type="entry name" value="MFS general substrate transporter like domains"/>
    <property type="match status" value="1"/>
</dbReference>
<sequence>MSARKPGKHAFIFIFITVLIDMIGIGLIMPVMPALIEDVTGLEANNAVVLGAWLTASYAGMQFVFAPIVGGLSDRFGRKRVLLAALAGFTLDYTMMGFAPHFWLLLIGRILAGVFGASYSTANAYIADITPAHERAGRFGMMGAAFGIGFILGPAIGGLLGEHFGPRAPFFAAGILAGLNLIYGLFVLPETLAPENRRAFSIRRANPLGSLMQMRSYPAVLVMMGAVFLMLLGHAVYPAVWSYYTDFKFGWTAGDIGLSLMAVGLTTALVQGGLTRILVPKLGEWRAIAVSLSLAVCSYAAYGLATSGWMVYPIIVFGALAGIGQPALQGVISRIVPANAQGELQGAMTSMQSLSMIIGPLIMSRMFEGFTGADAPFVFAGAPFLLASALTIVALFLALGAKRHDPGTHELPSRETVPEGAVEAE</sequence>
<evidence type="ECO:0000259" key="9">
    <source>
        <dbReference type="PROSITE" id="PS50850"/>
    </source>
</evidence>
<dbReference type="InterPro" id="IPR036259">
    <property type="entry name" value="MFS_trans_sf"/>
</dbReference>
<evidence type="ECO:0000256" key="5">
    <source>
        <dbReference type="ARBA" id="ARBA00022692"/>
    </source>
</evidence>
<protein>
    <submittedName>
        <fullName evidence="10">Tetracycline resistance MFS efflux pump</fullName>
    </submittedName>
</protein>
<dbReference type="InterPro" id="IPR020846">
    <property type="entry name" value="MFS_dom"/>
</dbReference>
<dbReference type="AlphaFoldDB" id="A0A9W6IP49"/>
<dbReference type="SUPFAM" id="SSF103473">
    <property type="entry name" value="MFS general substrate transporter"/>
    <property type="match status" value="1"/>
</dbReference>
<evidence type="ECO:0000256" key="4">
    <source>
        <dbReference type="ARBA" id="ARBA00022448"/>
    </source>
</evidence>
<keyword evidence="6 8" id="KW-1133">Transmembrane helix</keyword>
<dbReference type="RefSeq" id="WP_271187975.1">
    <property type="nucleotide sequence ID" value="NZ_BSFE01000012.1"/>
</dbReference>
<organism evidence="10 11">
    <name type="scientific">Maricaulis virginensis</name>
    <dbReference type="NCBI Taxonomy" id="144022"/>
    <lineage>
        <taxon>Bacteria</taxon>
        <taxon>Pseudomonadati</taxon>
        <taxon>Pseudomonadota</taxon>
        <taxon>Alphaproteobacteria</taxon>
        <taxon>Maricaulales</taxon>
        <taxon>Maricaulaceae</taxon>
        <taxon>Maricaulis</taxon>
    </lineage>
</organism>
<dbReference type="Proteomes" id="UP001143486">
    <property type="component" value="Unassembled WGS sequence"/>
</dbReference>
<feature type="transmembrane region" description="Helical" evidence="8">
    <location>
        <begin position="81"/>
        <end position="100"/>
    </location>
</feature>
<dbReference type="PROSITE" id="PS50850">
    <property type="entry name" value="MFS"/>
    <property type="match status" value="1"/>
</dbReference>